<feature type="region of interest" description="Disordered" evidence="1">
    <location>
        <begin position="188"/>
        <end position="213"/>
    </location>
</feature>
<feature type="compositionally biased region" description="Basic residues" evidence="1">
    <location>
        <begin position="1"/>
        <end position="10"/>
    </location>
</feature>
<dbReference type="RefSeq" id="XP_014183810.1">
    <property type="nucleotide sequence ID" value="XM_014328335.1"/>
</dbReference>
<reference evidence="2 3" key="1">
    <citation type="journal article" date="2012" name="Eukaryot. Cell">
        <title>Draft genome sequence of CBS 2479, the standard type strain of Trichosporon asahii.</title>
        <authorList>
            <person name="Yang R.Y."/>
            <person name="Li H.T."/>
            <person name="Zhu H."/>
            <person name="Zhou G.P."/>
            <person name="Wang M."/>
            <person name="Wang L."/>
        </authorList>
    </citation>
    <scope>NUCLEOTIDE SEQUENCE [LARGE SCALE GENOMIC DNA]</scope>
    <source>
        <strain evidence="3">ATCC 90039 / CBS 2479 / JCM 2466 / KCTC 7840 / NCYC 2677 / UAMH 7654</strain>
    </source>
</reference>
<feature type="compositionally biased region" description="Basic and acidic residues" evidence="1">
    <location>
        <begin position="511"/>
        <end position="558"/>
    </location>
</feature>
<feature type="region of interest" description="Disordered" evidence="1">
    <location>
        <begin position="402"/>
        <end position="460"/>
    </location>
</feature>
<accession>J5RG11</accession>
<proteinExistence type="predicted"/>
<gene>
    <name evidence="2" type="ORF">A1Q1_03959</name>
</gene>
<dbReference type="VEuPathDB" id="FungiDB:A1Q1_03959"/>
<dbReference type="KEGG" id="tasa:A1Q1_03959"/>
<feature type="compositionally biased region" description="Low complexity" evidence="1">
    <location>
        <begin position="484"/>
        <end position="504"/>
    </location>
</feature>
<feature type="compositionally biased region" description="Low complexity" evidence="1">
    <location>
        <begin position="255"/>
        <end position="273"/>
    </location>
</feature>
<evidence type="ECO:0000313" key="2">
    <source>
        <dbReference type="EMBL" id="EJT52443.1"/>
    </source>
</evidence>
<dbReference type="GeneID" id="25987472"/>
<feature type="region of interest" description="Disordered" evidence="1">
    <location>
        <begin position="877"/>
        <end position="903"/>
    </location>
</feature>
<feature type="region of interest" description="Disordered" evidence="1">
    <location>
        <begin position="1"/>
        <end position="23"/>
    </location>
</feature>
<dbReference type="Proteomes" id="UP000002748">
    <property type="component" value="Unassembled WGS sequence"/>
</dbReference>
<dbReference type="AlphaFoldDB" id="J5RG11"/>
<dbReference type="EMBL" id="ALBS01000025">
    <property type="protein sequence ID" value="EJT52443.1"/>
    <property type="molecule type" value="Genomic_DNA"/>
</dbReference>
<protein>
    <submittedName>
        <fullName evidence="2">Uncharacterized protein</fullName>
    </submittedName>
</protein>
<name>J5RG11_TRIAS</name>
<feature type="compositionally biased region" description="Polar residues" evidence="1">
    <location>
        <begin position="590"/>
        <end position="600"/>
    </location>
</feature>
<sequence length="903" mass="99479">MFRWLRRKPSKTPSEPAVPTDIEEDHIVEVVPEQHKVASPRLQSVYLSPSERNLYLASLAGLEKPTPSLPLWSEPAPKIPELNYPTPIPTPMLPNIPSPKPRRPRLSGITPVSFGPRGHALLTLSGNGELRFVGFNKETILAAEKHLSSWHLGVEGRSRLPEDGGVWRIVLKGRVWRVKGNKELHAFHHPGPARVDRGRTHGSRSGQVPDRISIIYPPDGVSGKLIDPVRNAILEASPPIDKTSSFTAFKEAAKRTSQSSVRRSSASRSSTDTGGSGATGDSGSTEQSARDPTTIIKLEGWVHPNVYRFWLAGMSRWSISKSVILNTLDFGSDSPTSRYATPDSGAGRREQTIEGALTSAGSGGFDMPGGFQPLELGSLPQAVDMSARPSIDTIKSWATTVNTSQVNSPGRPCSPVLTPRSSLDPLAWGAQRKRAGTPVAMVREGSHSPEPPSSFEARRRPQPISPLVYNAVGSAPDLQHVTVSDLTRQTSDSSRSSRTTLESSVQSHGSYRWEREGWPAAREPGHGSEHRQSREHNGRRESREHRDVRELRERERQERRHSRHTSNGSASSKDKGKARANGTPEPSPGETKTNLHLRQLSQPPPSSSSGITFPAFPADHRLPSTRTMASLEAWRLILPYCDYTTKLSTRLVSSSLRTCADEALASGRLWATSSENDDLVVRGEEGVLPSSYPDCTLPMIGASELLLPLDVDVSDLLPRFKQRTRVVANHYHDPPTPTLSSSTLTYDLRGRRRIGLTLDPFCDCSNHLRHDARDVHVLVMAPSAPVQDSPECGVAAGVLAPSVKRLRVEIEGDPADLVFASMAMFTKDVKVHPELEVEVVFRSWALKTARRSTREMWAGYLGIDGERVRVTCEGEEPEEQLRGKRKRLENQEENALRKRRPLL</sequence>
<dbReference type="OrthoDB" id="2596799at2759"/>
<evidence type="ECO:0000313" key="3">
    <source>
        <dbReference type="Proteomes" id="UP000002748"/>
    </source>
</evidence>
<feature type="region of interest" description="Disordered" evidence="1">
    <location>
        <begin position="480"/>
        <end position="614"/>
    </location>
</feature>
<comment type="caution">
    <text evidence="2">The sequence shown here is derived from an EMBL/GenBank/DDBJ whole genome shotgun (WGS) entry which is preliminary data.</text>
</comment>
<evidence type="ECO:0000256" key="1">
    <source>
        <dbReference type="SAM" id="MobiDB-lite"/>
    </source>
</evidence>
<dbReference type="HOGENOM" id="CLU_321100_0_0_1"/>
<organism evidence="2 3">
    <name type="scientific">Trichosporon asahii var. asahii (strain ATCC 90039 / CBS 2479 / JCM 2466 / KCTC 7840 / NBRC 103889/ NCYC 2677 / UAMH 7654)</name>
    <name type="common">Yeast</name>
    <dbReference type="NCBI Taxonomy" id="1186058"/>
    <lineage>
        <taxon>Eukaryota</taxon>
        <taxon>Fungi</taxon>
        <taxon>Dikarya</taxon>
        <taxon>Basidiomycota</taxon>
        <taxon>Agaricomycotina</taxon>
        <taxon>Tremellomycetes</taxon>
        <taxon>Trichosporonales</taxon>
        <taxon>Trichosporonaceae</taxon>
        <taxon>Trichosporon</taxon>
    </lineage>
</organism>
<feature type="region of interest" description="Disordered" evidence="1">
    <location>
        <begin position="251"/>
        <end position="290"/>
    </location>
</feature>